<dbReference type="SUPFAM" id="SSF49464">
    <property type="entry name" value="Carboxypeptidase regulatory domain-like"/>
    <property type="match status" value="1"/>
</dbReference>
<evidence type="ECO:0000313" key="4">
    <source>
        <dbReference type="Proteomes" id="UP000002432"/>
    </source>
</evidence>
<feature type="chain" id="PRO_5004191344" description="Rhamnogalacturonan lyase domain-containing protein" evidence="2">
    <location>
        <begin position="24"/>
        <end position="230"/>
    </location>
</feature>
<dbReference type="STRING" id="204669.Acid345_0518"/>
<feature type="region of interest" description="Disordered" evidence="1">
    <location>
        <begin position="202"/>
        <end position="230"/>
    </location>
</feature>
<reference evidence="3 4" key="1">
    <citation type="journal article" date="2009" name="Appl. Environ. Microbiol.">
        <title>Three genomes from the phylum Acidobacteria provide insight into the lifestyles of these microorganisms in soils.</title>
        <authorList>
            <person name="Ward N.L."/>
            <person name="Challacombe J.F."/>
            <person name="Janssen P.H."/>
            <person name="Henrissat B."/>
            <person name="Coutinho P.M."/>
            <person name="Wu M."/>
            <person name="Xie G."/>
            <person name="Haft D.H."/>
            <person name="Sait M."/>
            <person name="Badger J."/>
            <person name="Barabote R.D."/>
            <person name="Bradley B."/>
            <person name="Brettin T.S."/>
            <person name="Brinkac L.M."/>
            <person name="Bruce D."/>
            <person name="Creasy T."/>
            <person name="Daugherty S.C."/>
            <person name="Davidsen T.M."/>
            <person name="DeBoy R.T."/>
            <person name="Detter J.C."/>
            <person name="Dodson R.J."/>
            <person name="Durkin A.S."/>
            <person name="Ganapathy A."/>
            <person name="Gwinn-Giglio M."/>
            <person name="Han C.S."/>
            <person name="Khouri H."/>
            <person name="Kiss H."/>
            <person name="Kothari S.P."/>
            <person name="Madupu R."/>
            <person name="Nelson K.E."/>
            <person name="Nelson W.C."/>
            <person name="Paulsen I."/>
            <person name="Penn K."/>
            <person name="Ren Q."/>
            <person name="Rosovitz M.J."/>
            <person name="Selengut J.D."/>
            <person name="Shrivastava S."/>
            <person name="Sullivan S.A."/>
            <person name="Tapia R."/>
            <person name="Thompson L.S."/>
            <person name="Watkins K.L."/>
            <person name="Yang Q."/>
            <person name="Yu C."/>
            <person name="Zafar N."/>
            <person name="Zhou L."/>
            <person name="Kuske C.R."/>
        </authorList>
    </citation>
    <scope>NUCLEOTIDE SEQUENCE [LARGE SCALE GENOMIC DNA]</scope>
    <source>
        <strain evidence="3 4">Ellin345</strain>
    </source>
</reference>
<dbReference type="HOGENOM" id="CLU_084768_0_0_0"/>
<proteinExistence type="predicted"/>
<feature type="signal peptide" evidence="2">
    <location>
        <begin position="1"/>
        <end position="23"/>
    </location>
</feature>
<protein>
    <recommendedName>
        <fullName evidence="5">Rhamnogalacturonan lyase domain-containing protein</fullName>
    </recommendedName>
</protein>
<dbReference type="SUPFAM" id="SSF49503">
    <property type="entry name" value="Cupredoxins"/>
    <property type="match status" value="1"/>
</dbReference>
<dbReference type="OrthoDB" id="9772097at2"/>
<dbReference type="eggNOG" id="COG3794">
    <property type="taxonomic scope" value="Bacteria"/>
</dbReference>
<dbReference type="InterPro" id="IPR008972">
    <property type="entry name" value="Cupredoxin"/>
</dbReference>
<evidence type="ECO:0000256" key="1">
    <source>
        <dbReference type="SAM" id="MobiDB-lite"/>
    </source>
</evidence>
<name>Q1IUC7_KORVE</name>
<organism evidence="3 4">
    <name type="scientific">Koribacter versatilis (strain Ellin345)</name>
    <dbReference type="NCBI Taxonomy" id="204669"/>
    <lineage>
        <taxon>Bacteria</taxon>
        <taxon>Pseudomonadati</taxon>
        <taxon>Acidobacteriota</taxon>
        <taxon>Terriglobia</taxon>
        <taxon>Terriglobales</taxon>
        <taxon>Candidatus Korobacteraceae</taxon>
        <taxon>Candidatus Korobacter</taxon>
    </lineage>
</organism>
<keyword evidence="4" id="KW-1185">Reference proteome</keyword>
<keyword evidence="2" id="KW-0732">Signal</keyword>
<evidence type="ECO:0000256" key="2">
    <source>
        <dbReference type="SAM" id="SignalP"/>
    </source>
</evidence>
<dbReference type="RefSeq" id="WP_011521325.1">
    <property type="nucleotide sequence ID" value="NC_008009.1"/>
</dbReference>
<evidence type="ECO:0008006" key="5">
    <source>
        <dbReference type="Google" id="ProtNLM"/>
    </source>
</evidence>
<dbReference type="AlphaFoldDB" id="Q1IUC7"/>
<evidence type="ECO:0000313" key="3">
    <source>
        <dbReference type="EMBL" id="ABF39523.1"/>
    </source>
</evidence>
<dbReference type="EnsemblBacteria" id="ABF39523">
    <property type="protein sequence ID" value="ABF39523"/>
    <property type="gene ID" value="Acid345_0518"/>
</dbReference>
<accession>Q1IUC7</accession>
<dbReference type="InterPro" id="IPR008969">
    <property type="entry name" value="CarboxyPept-like_regulatory"/>
</dbReference>
<dbReference type="Proteomes" id="UP000002432">
    <property type="component" value="Chromosome"/>
</dbReference>
<dbReference type="EMBL" id="CP000360">
    <property type="protein sequence ID" value="ABF39523.1"/>
    <property type="molecule type" value="Genomic_DNA"/>
</dbReference>
<gene>
    <name evidence="3" type="ordered locus">Acid345_0518</name>
</gene>
<sequence length="230" mass="25577">MGFRSWRSLLVVCIFATCGFAQTVHVTGRVEITGKKGPAKDASNVVVWFVPRGTPAPPPAPKQYRLTQQNKRFSPHLLIVPVGAAVEFPNKDPFFHNVFSVYEGTPFDLGLYESGSSKMVHFNRPGASYIFCNIHPEMSAIVLALKTPYYDTSNAKGEYSLDLPAGEYELGVWYERTRPEDLKTLSRRVTISADAPEVSRITLTESPSLAEGHKNKYGQSYEGESPYSVH</sequence>
<dbReference type="Gene3D" id="2.60.40.420">
    <property type="entry name" value="Cupredoxins - blue copper proteins"/>
    <property type="match status" value="1"/>
</dbReference>
<dbReference type="KEGG" id="aba:Acid345_0518"/>